<keyword evidence="2" id="KW-1185">Reference proteome</keyword>
<dbReference type="InterPro" id="IPR010487">
    <property type="entry name" value="NGRN/Rrg9"/>
</dbReference>
<dbReference type="PANTHER" id="PTHR13475">
    <property type="entry name" value="NEUGRIN"/>
    <property type="match status" value="1"/>
</dbReference>
<accession>A0ABQ9HHR3</accession>
<name>A0ABQ9HHR3_9NEOP</name>
<comment type="caution">
    <text evidence="1">The sequence shown here is derived from an EMBL/GenBank/DDBJ whole genome shotgun (WGS) entry which is preliminary data.</text>
</comment>
<reference evidence="1 2" key="1">
    <citation type="submission" date="2023-02" db="EMBL/GenBank/DDBJ databases">
        <title>LHISI_Scaffold_Assembly.</title>
        <authorList>
            <person name="Stuart O.P."/>
            <person name="Cleave R."/>
            <person name="Magrath M.J.L."/>
            <person name="Mikheyev A.S."/>
        </authorList>
    </citation>
    <scope>NUCLEOTIDE SEQUENCE [LARGE SCALE GENOMIC DNA]</scope>
    <source>
        <strain evidence="1">Daus_M_001</strain>
        <tissue evidence="1">Leg muscle</tissue>
    </source>
</reference>
<evidence type="ECO:0000313" key="1">
    <source>
        <dbReference type="EMBL" id="KAJ8883849.1"/>
    </source>
</evidence>
<dbReference type="Pfam" id="PF06413">
    <property type="entry name" value="Neugrin"/>
    <property type="match status" value="1"/>
</dbReference>
<evidence type="ECO:0000313" key="2">
    <source>
        <dbReference type="Proteomes" id="UP001159363"/>
    </source>
</evidence>
<proteinExistence type="predicted"/>
<organism evidence="1 2">
    <name type="scientific">Dryococelus australis</name>
    <dbReference type="NCBI Taxonomy" id="614101"/>
    <lineage>
        <taxon>Eukaryota</taxon>
        <taxon>Metazoa</taxon>
        <taxon>Ecdysozoa</taxon>
        <taxon>Arthropoda</taxon>
        <taxon>Hexapoda</taxon>
        <taxon>Insecta</taxon>
        <taxon>Pterygota</taxon>
        <taxon>Neoptera</taxon>
        <taxon>Polyneoptera</taxon>
        <taxon>Phasmatodea</taxon>
        <taxon>Verophasmatodea</taxon>
        <taxon>Anareolatae</taxon>
        <taxon>Phasmatidae</taxon>
        <taxon>Eurycanthinae</taxon>
        <taxon>Dryococelus</taxon>
    </lineage>
</organism>
<sequence length="365" mass="42900">MKDYSLNCIRIIIQNLFTDGQWHLFHRCTGKQLYCLHPPDFIFPWKVDESVRENQSWKLCLFVEIENGTTAREQRHEKESRHLKNIDRKYFKEKKNPNLLTWGEKEQIRYLHEMNREEWSVERLAASFPASNDIIKKVLNSTWKPENAARVLTHDEHVRKNWSLLTEGKLDINPDLKAHVSKFTPRRDLITSEAETTTAVAIPQKPRGKVPEFSNIIKQYKDLLEENGEIKNEICESFSSKEKYVPYNIESSLGAKKKHHFTLNEYRGNHTSKCELNEVQESNEPGNEVIQLEATSMLKFRPKNISVKKHASVMNQLKILNDDNIVDKIKIPKNKWQAGATYRVKDCYYDDDGRFLYRVPGMIHE</sequence>
<protein>
    <recommendedName>
        <fullName evidence="3">Neurite outgrowth-associated protein</fullName>
    </recommendedName>
</protein>
<dbReference type="Proteomes" id="UP001159363">
    <property type="component" value="Chromosome 4"/>
</dbReference>
<dbReference type="PANTHER" id="PTHR13475:SF3">
    <property type="entry name" value="NEUGRIN"/>
    <property type="match status" value="1"/>
</dbReference>
<dbReference type="EMBL" id="JARBHB010000005">
    <property type="protein sequence ID" value="KAJ8883849.1"/>
    <property type="molecule type" value="Genomic_DNA"/>
</dbReference>
<gene>
    <name evidence="1" type="ORF">PR048_015704</name>
</gene>
<evidence type="ECO:0008006" key="3">
    <source>
        <dbReference type="Google" id="ProtNLM"/>
    </source>
</evidence>